<keyword evidence="1" id="KW-0812">Transmembrane</keyword>
<dbReference type="RefSeq" id="WP_337796785.1">
    <property type="nucleotide sequence ID" value="NZ_BAAAGT010000015.1"/>
</dbReference>
<proteinExistence type="predicted"/>
<keyword evidence="1" id="KW-0472">Membrane</keyword>
<reference evidence="2 3" key="1">
    <citation type="submission" date="2020-08" db="EMBL/GenBank/DDBJ databases">
        <title>Sequencing the genomes of 1000 actinobacteria strains.</title>
        <authorList>
            <person name="Klenk H.-P."/>
        </authorList>
    </citation>
    <scope>NUCLEOTIDE SEQUENCE [LARGE SCALE GENOMIC DNA]</scope>
    <source>
        <strain evidence="2 3">DSM 15626</strain>
    </source>
</reference>
<dbReference type="EMBL" id="JACHKF010000001">
    <property type="protein sequence ID" value="MBB6571266.1"/>
    <property type="molecule type" value="Genomic_DNA"/>
</dbReference>
<accession>A0A841STD0</accession>
<dbReference type="AlphaFoldDB" id="A0A841STD0"/>
<evidence type="ECO:0000313" key="2">
    <source>
        <dbReference type="EMBL" id="MBB6571266.1"/>
    </source>
</evidence>
<feature type="transmembrane region" description="Helical" evidence="1">
    <location>
        <begin position="64"/>
        <end position="91"/>
    </location>
</feature>
<protein>
    <submittedName>
        <fullName evidence="2">Uncharacterized protein</fullName>
    </submittedName>
</protein>
<evidence type="ECO:0000256" key="1">
    <source>
        <dbReference type="SAM" id="Phobius"/>
    </source>
</evidence>
<name>A0A841STD0_9ACTN</name>
<feature type="transmembrane region" description="Helical" evidence="1">
    <location>
        <begin position="35"/>
        <end position="52"/>
    </location>
</feature>
<comment type="caution">
    <text evidence="2">The sequence shown here is derived from an EMBL/GenBank/DDBJ whole genome shotgun (WGS) entry which is preliminary data.</text>
</comment>
<evidence type="ECO:0000313" key="3">
    <source>
        <dbReference type="Proteomes" id="UP000553957"/>
    </source>
</evidence>
<gene>
    <name evidence="2" type="ORF">HNR71_006903</name>
</gene>
<organism evidence="2 3">
    <name type="scientific">Kribbella sandramycini</name>
    <dbReference type="NCBI Taxonomy" id="60450"/>
    <lineage>
        <taxon>Bacteria</taxon>
        <taxon>Bacillati</taxon>
        <taxon>Actinomycetota</taxon>
        <taxon>Actinomycetes</taxon>
        <taxon>Propionibacteriales</taxon>
        <taxon>Kribbellaceae</taxon>
        <taxon>Kribbella</taxon>
    </lineage>
</organism>
<sequence length="179" mass="19335">MKVKRVRSEPGGLVDLEFTADGWTSRPVIGSRWDLSIWCVAVMAGALVLAYLSRLAGFGGLKSAFLVVAGISLAAAVLLVAIDFVGNLLGVASMTGRALGRGRLRAEAKGITDDLMEVIPNPEFVAVTRVQHARVVREVRGTAVELILDDGSRRRYLRTRAGLVEPFQRLLGERLLHSA</sequence>
<keyword evidence="1" id="KW-1133">Transmembrane helix</keyword>
<dbReference type="Proteomes" id="UP000553957">
    <property type="component" value="Unassembled WGS sequence"/>
</dbReference>